<evidence type="ECO:0000256" key="1">
    <source>
        <dbReference type="SAM" id="Phobius"/>
    </source>
</evidence>
<protein>
    <recommendedName>
        <fullName evidence="4">DoxX family protein</fullName>
    </recommendedName>
</protein>
<sequence>MAARLLGGVQRYLDRILVGLAVVLLFWVWHTAHLEWGSELYVPAWMDERILLFAAPALLLAVLGLVRAALAAAFAYPLVVIVGELLGGAAWDLQVMFLGEEHDPVHAGWWIAVGLYCWVVLGAAWGDGRARHWARIEAEEAGTGQVVTSP</sequence>
<feature type="transmembrane region" description="Helical" evidence="1">
    <location>
        <begin position="107"/>
        <end position="126"/>
    </location>
</feature>
<organism evidence="2 3">
    <name type="scientific">Tessaracoccus lubricantis</name>
    <dbReference type="NCBI Taxonomy" id="545543"/>
    <lineage>
        <taxon>Bacteria</taxon>
        <taxon>Bacillati</taxon>
        <taxon>Actinomycetota</taxon>
        <taxon>Actinomycetes</taxon>
        <taxon>Propionibacteriales</taxon>
        <taxon>Propionibacteriaceae</taxon>
        <taxon>Tessaracoccus</taxon>
    </lineage>
</organism>
<gene>
    <name evidence="2" type="ORF">GCM10025789_01510</name>
</gene>
<dbReference type="RefSeq" id="WP_345577516.1">
    <property type="nucleotide sequence ID" value="NZ_BAABLV010000003.1"/>
</dbReference>
<feature type="transmembrane region" description="Helical" evidence="1">
    <location>
        <begin position="73"/>
        <end position="91"/>
    </location>
</feature>
<feature type="transmembrane region" description="Helical" evidence="1">
    <location>
        <begin position="12"/>
        <end position="30"/>
    </location>
</feature>
<reference evidence="3" key="1">
    <citation type="journal article" date="2019" name="Int. J. Syst. Evol. Microbiol.">
        <title>The Global Catalogue of Microorganisms (GCM) 10K type strain sequencing project: providing services to taxonomists for standard genome sequencing and annotation.</title>
        <authorList>
            <consortium name="The Broad Institute Genomics Platform"/>
            <consortium name="The Broad Institute Genome Sequencing Center for Infectious Disease"/>
            <person name="Wu L."/>
            <person name="Ma J."/>
        </authorList>
    </citation>
    <scope>NUCLEOTIDE SEQUENCE [LARGE SCALE GENOMIC DNA]</scope>
    <source>
        <strain evidence="3">JCM 19125</strain>
    </source>
</reference>
<proteinExistence type="predicted"/>
<evidence type="ECO:0000313" key="2">
    <source>
        <dbReference type="EMBL" id="GAA4888868.1"/>
    </source>
</evidence>
<accession>A0ABP9EWL8</accession>
<keyword evidence="1" id="KW-0812">Transmembrane</keyword>
<evidence type="ECO:0000313" key="3">
    <source>
        <dbReference type="Proteomes" id="UP001501521"/>
    </source>
</evidence>
<keyword evidence="3" id="KW-1185">Reference proteome</keyword>
<name>A0ABP9EWL8_9ACTN</name>
<feature type="transmembrane region" description="Helical" evidence="1">
    <location>
        <begin position="50"/>
        <end position="66"/>
    </location>
</feature>
<dbReference type="Proteomes" id="UP001501521">
    <property type="component" value="Unassembled WGS sequence"/>
</dbReference>
<keyword evidence="1" id="KW-0472">Membrane</keyword>
<comment type="caution">
    <text evidence="2">The sequence shown here is derived from an EMBL/GenBank/DDBJ whole genome shotgun (WGS) entry which is preliminary data.</text>
</comment>
<keyword evidence="1" id="KW-1133">Transmembrane helix</keyword>
<evidence type="ECO:0008006" key="4">
    <source>
        <dbReference type="Google" id="ProtNLM"/>
    </source>
</evidence>
<dbReference type="EMBL" id="BAABLV010000003">
    <property type="protein sequence ID" value="GAA4888868.1"/>
    <property type="molecule type" value="Genomic_DNA"/>
</dbReference>